<feature type="region of interest" description="Disordered" evidence="3">
    <location>
        <begin position="74"/>
        <end position="102"/>
    </location>
</feature>
<evidence type="ECO:0000313" key="5">
    <source>
        <dbReference type="EMBL" id="KAK4492482.1"/>
    </source>
</evidence>
<feature type="region of interest" description="Disordered" evidence="3">
    <location>
        <begin position="405"/>
        <end position="430"/>
    </location>
</feature>
<dbReference type="CDD" id="cd08767">
    <property type="entry name" value="Cdt1_c"/>
    <property type="match status" value="1"/>
</dbReference>
<feature type="compositionally biased region" description="Basic and acidic residues" evidence="3">
    <location>
        <begin position="90"/>
        <end position="102"/>
    </location>
</feature>
<gene>
    <name evidence="5" type="ORF">RD792_003291</name>
</gene>
<protein>
    <recommendedName>
        <fullName evidence="4">CDT1 Geminin-binding domain-containing protein</fullName>
    </recommendedName>
</protein>
<dbReference type="InterPro" id="IPR036390">
    <property type="entry name" value="WH_DNA-bd_sf"/>
</dbReference>
<dbReference type="Proteomes" id="UP001291926">
    <property type="component" value="Unassembled WGS sequence"/>
</dbReference>
<dbReference type="Pfam" id="PF08839">
    <property type="entry name" value="CDT1"/>
    <property type="match status" value="1"/>
</dbReference>
<evidence type="ECO:0000256" key="2">
    <source>
        <dbReference type="ARBA" id="ARBA00023306"/>
    </source>
</evidence>
<dbReference type="InterPro" id="IPR038090">
    <property type="entry name" value="Cdt1_C_WH_dom_sf"/>
</dbReference>
<evidence type="ECO:0000259" key="4">
    <source>
        <dbReference type="SMART" id="SM01075"/>
    </source>
</evidence>
<feature type="region of interest" description="Disordered" evidence="3">
    <location>
        <begin position="369"/>
        <end position="389"/>
    </location>
</feature>
<dbReference type="InterPro" id="IPR045173">
    <property type="entry name" value="Cdt1"/>
</dbReference>
<evidence type="ECO:0000313" key="6">
    <source>
        <dbReference type="Proteomes" id="UP001291926"/>
    </source>
</evidence>
<comment type="similarity">
    <text evidence="1">Belongs to the Cdt1 family.</text>
</comment>
<keyword evidence="2" id="KW-0131">Cell cycle</keyword>
<feature type="compositionally biased region" description="Polar residues" evidence="3">
    <location>
        <begin position="373"/>
        <end position="389"/>
    </location>
</feature>
<dbReference type="InterPro" id="IPR032054">
    <property type="entry name" value="Cdt1_C"/>
</dbReference>
<name>A0ABR0DTF3_9LAMI</name>
<sequence>MDTNKSTPLSAFKSKKPISSPAPSDQKIGKVCAPDSNPLFVKTPGKQVDPPRRSQRRRTSVMSINEIRQAALKLREHGSDQPARPDPIIESDKEPVPRSKKSANKEIIKLTEKFELLEEFFNSLDSSIRLLSIKNYATIFTHISSQIRTLTGRSFLHSHLAQLKFIMPEVIMLEKILQHDERTSCMKPELLITLDMEAIKRVRKSESQNKNLQLRKVFRDRLLDFIKSHPECDEVPEEALPEPFNRSKGNVIFNSVRASASSLITETPNVVLPHGKIAVASHLSPSFRKRFSKLGNGNHAHNLQQEPSVIPVPVSVDIKPKFARNPFKMEASPLVAKSPSKLSLNPSRIEKCPSSPLLQTPVKPVNFNKDESLSSTGTPSILGTPVENTFTPSKLMSATPIIHPTKRCYMSPDDKSSGSPSKLLKRPPPSRTLIFDTPVKKVDFDDDIFDTALLESIREKERKAAMENDPAISQAKRRQQIIASLPKFFDMVYYLFNSIRRSVVTKEELIHRIISGNSHIVDRREVEEHLRLLQELVPEYIHEKSALSGDVLLCVNKISSPEAIRTRLFETK</sequence>
<dbReference type="SMART" id="SM01075">
    <property type="entry name" value="CDT1"/>
    <property type="match status" value="1"/>
</dbReference>
<reference evidence="5 6" key="1">
    <citation type="journal article" date="2023" name="bioRxiv">
        <title>Genome report: Whole genome sequence and annotation of Penstemon davidsonii.</title>
        <authorList>
            <person name="Ostevik K.L."/>
            <person name="Alabady M."/>
            <person name="Zhang M."/>
            <person name="Rausher M.D."/>
        </authorList>
    </citation>
    <scope>NUCLEOTIDE SEQUENCE [LARGE SCALE GENOMIC DNA]</scope>
    <source>
        <strain evidence="5">DNT005</strain>
        <tissue evidence="5">Whole leaf</tissue>
    </source>
</reference>
<dbReference type="SUPFAM" id="SSF46785">
    <property type="entry name" value="Winged helix' DNA-binding domain"/>
    <property type="match status" value="1"/>
</dbReference>
<organism evidence="5 6">
    <name type="scientific">Penstemon davidsonii</name>
    <dbReference type="NCBI Taxonomy" id="160366"/>
    <lineage>
        <taxon>Eukaryota</taxon>
        <taxon>Viridiplantae</taxon>
        <taxon>Streptophyta</taxon>
        <taxon>Embryophyta</taxon>
        <taxon>Tracheophyta</taxon>
        <taxon>Spermatophyta</taxon>
        <taxon>Magnoliopsida</taxon>
        <taxon>eudicotyledons</taxon>
        <taxon>Gunneridae</taxon>
        <taxon>Pentapetalae</taxon>
        <taxon>asterids</taxon>
        <taxon>lamiids</taxon>
        <taxon>Lamiales</taxon>
        <taxon>Plantaginaceae</taxon>
        <taxon>Cheloneae</taxon>
        <taxon>Penstemon</taxon>
    </lineage>
</organism>
<dbReference type="PANTHER" id="PTHR28637">
    <property type="entry name" value="DNA REPLICATION FACTOR CDT1"/>
    <property type="match status" value="1"/>
</dbReference>
<dbReference type="InterPro" id="IPR014939">
    <property type="entry name" value="CDT1_Gemini-bd-like"/>
</dbReference>
<dbReference type="EMBL" id="JAYDYQ010001087">
    <property type="protein sequence ID" value="KAK4492482.1"/>
    <property type="molecule type" value="Genomic_DNA"/>
</dbReference>
<feature type="region of interest" description="Disordered" evidence="3">
    <location>
        <begin position="1"/>
        <end position="60"/>
    </location>
</feature>
<dbReference type="Pfam" id="PF16679">
    <property type="entry name" value="CDT1_C"/>
    <property type="match status" value="1"/>
</dbReference>
<comment type="caution">
    <text evidence="5">The sequence shown here is derived from an EMBL/GenBank/DDBJ whole genome shotgun (WGS) entry which is preliminary data.</text>
</comment>
<evidence type="ECO:0000256" key="3">
    <source>
        <dbReference type="SAM" id="MobiDB-lite"/>
    </source>
</evidence>
<proteinExistence type="inferred from homology"/>
<dbReference type="Gene3D" id="1.10.10.1420">
    <property type="entry name" value="DNA replication factor Cdt1, C-terminal WH domain"/>
    <property type="match status" value="1"/>
</dbReference>
<keyword evidence="6" id="KW-1185">Reference proteome</keyword>
<feature type="domain" description="CDT1 Geminin-binding" evidence="4">
    <location>
        <begin position="110"/>
        <end position="242"/>
    </location>
</feature>
<evidence type="ECO:0000256" key="1">
    <source>
        <dbReference type="ARBA" id="ARBA00008356"/>
    </source>
</evidence>
<dbReference type="PANTHER" id="PTHR28637:SF1">
    <property type="entry name" value="DNA REPLICATION FACTOR CDT1"/>
    <property type="match status" value="1"/>
</dbReference>
<accession>A0ABR0DTF3</accession>